<dbReference type="SUPFAM" id="SSF51445">
    <property type="entry name" value="(Trans)glycosidases"/>
    <property type="match status" value="1"/>
</dbReference>
<evidence type="ECO:0000259" key="3">
    <source>
        <dbReference type="Pfam" id="PF19200"/>
    </source>
</evidence>
<protein>
    <recommendedName>
        <fullName evidence="6">Outer surface protein</fullName>
    </recommendedName>
</protein>
<evidence type="ECO:0000313" key="4">
    <source>
        <dbReference type="EMBL" id="SES01089.1"/>
    </source>
</evidence>
<proteinExistence type="predicted"/>
<evidence type="ECO:0000256" key="1">
    <source>
        <dbReference type="SAM" id="MobiDB-lite"/>
    </source>
</evidence>
<dbReference type="RefSeq" id="WP_177169678.1">
    <property type="nucleotide sequence ID" value="NZ_FOGV01000011.1"/>
</dbReference>
<dbReference type="AlphaFoldDB" id="A0A1H9TVH7"/>
<dbReference type="Pfam" id="PF05913">
    <property type="entry name" value="MupG_C"/>
    <property type="match status" value="1"/>
</dbReference>
<dbReference type="InterPro" id="IPR008589">
    <property type="entry name" value="MupG"/>
</dbReference>
<dbReference type="InterPro" id="IPR029000">
    <property type="entry name" value="Cyclophilin-like_dom_sf"/>
</dbReference>
<gene>
    <name evidence="4" type="ORF">SAMN05444126_11151</name>
</gene>
<dbReference type="PANTHER" id="PTHR38435:SF2">
    <property type="entry name" value="DUF871 DOMAIN-CONTAINING PROTEIN"/>
    <property type="match status" value="1"/>
</dbReference>
<dbReference type="PANTHER" id="PTHR38435">
    <property type="match status" value="1"/>
</dbReference>
<evidence type="ECO:0000259" key="2">
    <source>
        <dbReference type="Pfam" id="PF05913"/>
    </source>
</evidence>
<feature type="compositionally biased region" description="Basic and acidic residues" evidence="1">
    <location>
        <begin position="255"/>
        <end position="273"/>
    </location>
</feature>
<keyword evidence="5" id="KW-1185">Reference proteome</keyword>
<feature type="domain" description="6-phospho-N-acetylmuramidase C-terminal" evidence="2">
    <location>
        <begin position="231"/>
        <end position="344"/>
    </location>
</feature>
<dbReference type="EMBL" id="FOGV01000011">
    <property type="protein sequence ID" value="SES01089.1"/>
    <property type="molecule type" value="Genomic_DNA"/>
</dbReference>
<dbReference type="Proteomes" id="UP000199318">
    <property type="component" value="Unassembled WGS sequence"/>
</dbReference>
<dbReference type="Gene3D" id="2.40.100.10">
    <property type="entry name" value="Cyclophilin-like"/>
    <property type="match status" value="1"/>
</dbReference>
<sequence>MEKGFSLYLGASGFREDQYTYMQTMSEAGFTVMFTSLHIPEENGGEREAVLKGMMEKAAKLRLEVVIDVAPDALSVIQSLRAKPTALRLDHGFSVKEMTELARCYRIAFNASTMTETFAADLQNAGVDPAKIEVWHNYYPRPETGLSRDEVKRRNERFRAMGFKTAAFVPGDKELRGPVKAGLPSAEDHRSWAPYAAARDLTDELATDLVMVGDPGLTEHSISSFQSDEARFRAEFDAELSEAERTIAGLKHKQRPDPARDVVRSEPSRSEAKKHNLQVFPRSVSARRRGDVTIDNENYGRYQGELQLVKTPLNDDPRVNTIGQITESDLPLLDLLQPGEKFSLCAKDRQGK</sequence>
<evidence type="ECO:0008006" key="6">
    <source>
        <dbReference type="Google" id="ProtNLM"/>
    </source>
</evidence>
<dbReference type="SUPFAM" id="SSF50891">
    <property type="entry name" value="Cyclophilin-like"/>
    <property type="match status" value="1"/>
</dbReference>
<dbReference type="Gene3D" id="3.20.20.70">
    <property type="entry name" value="Aldolase class I"/>
    <property type="match status" value="1"/>
</dbReference>
<feature type="domain" description="6-phospho-N-acetylmuramidase N-terminal" evidence="3">
    <location>
        <begin position="4"/>
        <end position="226"/>
    </location>
</feature>
<evidence type="ECO:0000313" key="5">
    <source>
        <dbReference type="Proteomes" id="UP000199318"/>
    </source>
</evidence>
<organism evidence="4 5">
    <name type="scientific">Salisediminibacterium halotolerans</name>
    <dbReference type="NCBI Taxonomy" id="517425"/>
    <lineage>
        <taxon>Bacteria</taxon>
        <taxon>Bacillati</taxon>
        <taxon>Bacillota</taxon>
        <taxon>Bacilli</taxon>
        <taxon>Bacillales</taxon>
        <taxon>Bacillaceae</taxon>
        <taxon>Salisediminibacterium</taxon>
    </lineage>
</organism>
<dbReference type="InterPro" id="IPR013785">
    <property type="entry name" value="Aldolase_TIM"/>
</dbReference>
<dbReference type="InterPro" id="IPR043894">
    <property type="entry name" value="MupG_C"/>
</dbReference>
<dbReference type="Pfam" id="PF19200">
    <property type="entry name" value="MupG_N"/>
    <property type="match status" value="1"/>
</dbReference>
<accession>A0A1H9TVH7</accession>
<comment type="caution">
    <text evidence="4">The sequence shown here is derived from an EMBL/GenBank/DDBJ whole genome shotgun (WGS) entry which is preliminary data.</text>
</comment>
<reference evidence="5" key="1">
    <citation type="submission" date="2016-10" db="EMBL/GenBank/DDBJ databases">
        <authorList>
            <person name="de Groot N.N."/>
        </authorList>
    </citation>
    <scope>NUCLEOTIDE SEQUENCE [LARGE SCALE GENOMIC DNA]</scope>
    <source>
        <strain evidence="5">10nlg</strain>
    </source>
</reference>
<feature type="region of interest" description="Disordered" evidence="1">
    <location>
        <begin position="252"/>
        <end position="273"/>
    </location>
</feature>
<dbReference type="InterPro" id="IPR043797">
    <property type="entry name" value="MupG_N"/>
</dbReference>
<dbReference type="STRING" id="1464123.SAMN05444126_11151"/>
<name>A0A1H9TVH7_9BACI</name>
<dbReference type="InterPro" id="IPR017853">
    <property type="entry name" value="GH"/>
</dbReference>